<reference evidence="2 3" key="1">
    <citation type="submission" date="2016-10" db="EMBL/GenBank/DDBJ databases">
        <authorList>
            <person name="de Groot N.N."/>
        </authorList>
    </citation>
    <scope>NUCLEOTIDE SEQUENCE [LARGE SCALE GENOMIC DNA]</scope>
    <source>
        <strain evidence="2 3">DSM 25294</strain>
    </source>
</reference>
<dbReference type="Proteomes" id="UP000199382">
    <property type="component" value="Unassembled WGS sequence"/>
</dbReference>
<sequence>MRVASVARAGGLLALCVLAAGCSRNAPQMMYPQRGQVTPDEFAILPSKPMEMPEDLTALPPPAPLEGNRTDVNPKAEAVAALGGNPNSVETDGKLGADGALISQATRYGVTPEIRKELAIADLEYRKKNRGRLLERWLNVPTYYSAYESQEMDQHGVLWKYRAKGVPTSAAPPDPEAEE</sequence>
<evidence type="ECO:0000313" key="2">
    <source>
        <dbReference type="EMBL" id="SDK53898.1"/>
    </source>
</evidence>
<dbReference type="OrthoDB" id="7876689at2"/>
<protein>
    <submittedName>
        <fullName evidence="2">Beta-barrel assembly machine subunit BamF</fullName>
    </submittedName>
</protein>
<keyword evidence="1" id="KW-0732">Signal</keyword>
<organism evidence="2 3">
    <name type="scientific">Aliiruegeria lutimaris</name>
    <dbReference type="NCBI Taxonomy" id="571298"/>
    <lineage>
        <taxon>Bacteria</taxon>
        <taxon>Pseudomonadati</taxon>
        <taxon>Pseudomonadota</taxon>
        <taxon>Alphaproteobacteria</taxon>
        <taxon>Rhodobacterales</taxon>
        <taxon>Roseobacteraceae</taxon>
        <taxon>Aliiruegeria</taxon>
    </lineage>
</organism>
<dbReference type="AlphaFoldDB" id="A0A1G9CQM5"/>
<accession>A0A1G9CQM5</accession>
<dbReference type="Pfam" id="PF11233">
    <property type="entry name" value="DUF3035"/>
    <property type="match status" value="1"/>
</dbReference>
<gene>
    <name evidence="2" type="ORF">SAMN04488026_104419</name>
</gene>
<feature type="chain" id="PRO_5011489822" evidence="1">
    <location>
        <begin position="20"/>
        <end position="179"/>
    </location>
</feature>
<dbReference type="InterPro" id="IPR021395">
    <property type="entry name" value="DUF3035"/>
</dbReference>
<dbReference type="EMBL" id="FNEK01000044">
    <property type="protein sequence ID" value="SDK53898.1"/>
    <property type="molecule type" value="Genomic_DNA"/>
</dbReference>
<feature type="signal peptide" evidence="1">
    <location>
        <begin position="1"/>
        <end position="19"/>
    </location>
</feature>
<evidence type="ECO:0000256" key="1">
    <source>
        <dbReference type="SAM" id="SignalP"/>
    </source>
</evidence>
<keyword evidence="3" id="KW-1185">Reference proteome</keyword>
<name>A0A1G9CQM5_9RHOB</name>
<evidence type="ECO:0000313" key="3">
    <source>
        <dbReference type="Proteomes" id="UP000199382"/>
    </source>
</evidence>
<dbReference type="STRING" id="571298.SAMN04488026_104419"/>
<proteinExistence type="predicted"/>
<dbReference type="PROSITE" id="PS51257">
    <property type="entry name" value="PROKAR_LIPOPROTEIN"/>
    <property type="match status" value="1"/>
</dbReference>
<dbReference type="RefSeq" id="WP_093159975.1">
    <property type="nucleotide sequence ID" value="NZ_FNEK01000044.1"/>
</dbReference>